<feature type="region of interest" description="Disordered" evidence="7">
    <location>
        <begin position="232"/>
        <end position="251"/>
    </location>
</feature>
<dbReference type="GO" id="GO:0007420">
    <property type="term" value="P:brain development"/>
    <property type="evidence" value="ECO:0007669"/>
    <property type="project" value="TreeGrafter"/>
</dbReference>
<dbReference type="InterPro" id="IPR003388">
    <property type="entry name" value="Reticulon"/>
</dbReference>
<dbReference type="OrthoDB" id="567788at2759"/>
<keyword evidence="4 6" id="KW-1133">Transmembrane helix</keyword>
<evidence type="ECO:0000256" key="5">
    <source>
        <dbReference type="ARBA" id="ARBA00023136"/>
    </source>
</evidence>
<sequence>MVGVIIRSGWLFTADSARGGQKKPVGSEECREERGFGVKTAEMASKVVDLLYWRDVGKTGLVFTGLVVGLACLFQLSAISLLSNLGLGIMVFTLPVRLLFKTMDLVRLNDGTHPFQSYLDEDSTLTDETTVRVVEKIVLLIATLITELKRLFFIDSIIDSLKFIVLLYLLTYVGVKANGLTLVIAGVISAFSLPLAYKLQQERIDKIISAVQSLVTKTTEIVELVVSLVKSPPPAPTPVPAPTQKPKLKTK</sequence>
<reference evidence="9 10" key="1">
    <citation type="submission" date="2019-06" db="EMBL/GenBank/DDBJ databases">
        <title>A chromosome-scale genome assembly of the striped catfish, Pangasianodon hypophthalmus.</title>
        <authorList>
            <person name="Wen M."/>
            <person name="Zahm M."/>
            <person name="Roques C."/>
            <person name="Cabau C."/>
            <person name="Klopp C."/>
            <person name="Donnadieu C."/>
            <person name="Jouanno E."/>
            <person name="Avarre J.-C."/>
            <person name="Campet M."/>
            <person name="Ha T.T.T."/>
            <person name="Dugue R."/>
            <person name="Lampietro C."/>
            <person name="Louis A."/>
            <person name="Herpin A."/>
            <person name="Echchiki A."/>
            <person name="Berthelot C."/>
            <person name="Parey E."/>
            <person name="Roest-Crollius H."/>
            <person name="Braasch I."/>
            <person name="Postlethwait J."/>
            <person name="Bobe J."/>
            <person name="Montfort J."/>
            <person name="Bouchez O."/>
            <person name="Begum T."/>
            <person name="Schartl M."/>
            <person name="Guiguen Y."/>
        </authorList>
    </citation>
    <scope>NUCLEOTIDE SEQUENCE [LARGE SCALE GENOMIC DNA]</scope>
    <source>
        <strain evidence="9 10">Indonesia</strain>
        <tissue evidence="9">Blood</tissue>
    </source>
</reference>
<keyword evidence="5 6" id="KW-0472">Membrane</keyword>
<feature type="transmembrane region" description="Helical" evidence="6">
    <location>
        <begin position="151"/>
        <end position="173"/>
    </location>
</feature>
<dbReference type="PANTHER" id="PTHR45799">
    <property type="entry name" value="RETICULON-LIKE PROTEIN"/>
    <property type="match status" value="1"/>
</dbReference>
<dbReference type="EMBL" id="VFJC01000016">
    <property type="protein sequence ID" value="KAB5549052.1"/>
    <property type="molecule type" value="Genomic_DNA"/>
</dbReference>
<dbReference type="GO" id="GO:0030182">
    <property type="term" value="P:neuron differentiation"/>
    <property type="evidence" value="ECO:0007669"/>
    <property type="project" value="TreeGrafter"/>
</dbReference>
<evidence type="ECO:0000256" key="1">
    <source>
        <dbReference type="ARBA" id="ARBA00004477"/>
    </source>
</evidence>
<evidence type="ECO:0000313" key="9">
    <source>
        <dbReference type="EMBL" id="KAB5549052.1"/>
    </source>
</evidence>
<dbReference type="PROSITE" id="PS50845">
    <property type="entry name" value="RETICULON"/>
    <property type="match status" value="1"/>
</dbReference>
<dbReference type="Proteomes" id="UP000327468">
    <property type="component" value="Chromosome 15"/>
</dbReference>
<evidence type="ECO:0000256" key="7">
    <source>
        <dbReference type="SAM" id="MobiDB-lite"/>
    </source>
</evidence>
<evidence type="ECO:0000313" key="10">
    <source>
        <dbReference type="Proteomes" id="UP000327468"/>
    </source>
</evidence>
<feature type="domain" description="Reticulon" evidence="8">
    <location>
        <begin position="47"/>
        <end position="251"/>
    </location>
</feature>
<keyword evidence="10" id="KW-1185">Reference proteome</keyword>
<name>A0A5N5M206_PANHP</name>
<gene>
    <name evidence="9" type="ORF">PHYPO_G00062810</name>
</gene>
<evidence type="ECO:0000256" key="4">
    <source>
        <dbReference type="ARBA" id="ARBA00022989"/>
    </source>
</evidence>
<keyword evidence="3 6" id="KW-0256">Endoplasmic reticulum</keyword>
<accession>A0A5N5M206</accession>
<proteinExistence type="predicted"/>
<dbReference type="GO" id="GO:0005789">
    <property type="term" value="C:endoplasmic reticulum membrane"/>
    <property type="evidence" value="ECO:0007669"/>
    <property type="project" value="UniProtKB-SubCell"/>
</dbReference>
<evidence type="ECO:0000256" key="2">
    <source>
        <dbReference type="ARBA" id="ARBA00022692"/>
    </source>
</evidence>
<keyword evidence="2 6" id="KW-0812">Transmembrane</keyword>
<dbReference type="InterPro" id="IPR046964">
    <property type="entry name" value="RTN1-4"/>
</dbReference>
<dbReference type="Gene3D" id="1.20.5.2480">
    <property type="match status" value="1"/>
</dbReference>
<feature type="transmembrane region" description="Helical" evidence="6">
    <location>
        <begin position="179"/>
        <end position="197"/>
    </location>
</feature>
<comment type="caution">
    <text evidence="9">The sequence shown here is derived from an EMBL/GenBank/DDBJ whole genome shotgun (WGS) entry which is preliminary data.</text>
</comment>
<comment type="subcellular location">
    <subcellularLocation>
        <location evidence="1 6">Endoplasmic reticulum membrane</location>
        <topology evidence="1 6">Multi-pass membrane protein</topology>
    </subcellularLocation>
</comment>
<dbReference type="GO" id="GO:0071787">
    <property type="term" value="P:endoplasmic reticulum tubular network formation"/>
    <property type="evidence" value="ECO:0007669"/>
    <property type="project" value="TreeGrafter"/>
</dbReference>
<feature type="compositionally biased region" description="Pro residues" evidence="7">
    <location>
        <begin position="232"/>
        <end position="243"/>
    </location>
</feature>
<organism evidence="9 10">
    <name type="scientific">Pangasianodon hypophthalmus</name>
    <name type="common">Striped catfish</name>
    <name type="synonym">Helicophagus hypophthalmus</name>
    <dbReference type="NCBI Taxonomy" id="310915"/>
    <lineage>
        <taxon>Eukaryota</taxon>
        <taxon>Metazoa</taxon>
        <taxon>Chordata</taxon>
        <taxon>Craniata</taxon>
        <taxon>Vertebrata</taxon>
        <taxon>Euteleostomi</taxon>
        <taxon>Actinopterygii</taxon>
        <taxon>Neopterygii</taxon>
        <taxon>Teleostei</taxon>
        <taxon>Ostariophysi</taxon>
        <taxon>Siluriformes</taxon>
        <taxon>Pangasiidae</taxon>
        <taxon>Pangasianodon</taxon>
    </lineage>
</organism>
<dbReference type="Pfam" id="PF02453">
    <property type="entry name" value="Reticulon"/>
    <property type="match status" value="1"/>
</dbReference>
<dbReference type="GO" id="GO:0043005">
    <property type="term" value="C:neuron projection"/>
    <property type="evidence" value="ECO:0007669"/>
    <property type="project" value="TreeGrafter"/>
</dbReference>
<dbReference type="PANTHER" id="PTHR45799:SF7">
    <property type="entry name" value="RETICULON"/>
    <property type="match status" value="1"/>
</dbReference>
<dbReference type="AlphaFoldDB" id="A0A5N5M206"/>
<feature type="transmembrane region" description="Helical" evidence="6">
    <location>
        <begin position="82"/>
        <end position="100"/>
    </location>
</feature>
<dbReference type="GO" id="GO:0014069">
    <property type="term" value="C:postsynaptic density"/>
    <property type="evidence" value="ECO:0007669"/>
    <property type="project" value="TreeGrafter"/>
</dbReference>
<evidence type="ECO:0000256" key="6">
    <source>
        <dbReference type="RuleBase" id="RU210713"/>
    </source>
</evidence>
<evidence type="ECO:0000259" key="8">
    <source>
        <dbReference type="PROSITE" id="PS50845"/>
    </source>
</evidence>
<protein>
    <recommendedName>
        <fullName evidence="6">Reticulon</fullName>
    </recommendedName>
</protein>
<evidence type="ECO:0000256" key="3">
    <source>
        <dbReference type="ARBA" id="ARBA00022824"/>
    </source>
</evidence>